<dbReference type="GO" id="GO:0005829">
    <property type="term" value="C:cytosol"/>
    <property type="evidence" value="ECO:0007669"/>
    <property type="project" value="TreeGrafter"/>
</dbReference>
<dbReference type="AlphaFoldDB" id="A0A1F6PD17"/>
<dbReference type="InterPro" id="IPR050742">
    <property type="entry name" value="Helicase_Restrict-Modif_Enz"/>
</dbReference>
<dbReference type="GO" id="GO:0015668">
    <property type="term" value="F:type III site-specific deoxyribonuclease activity"/>
    <property type="evidence" value="ECO:0007669"/>
    <property type="project" value="InterPro"/>
</dbReference>
<dbReference type="EMBL" id="MFRE01000012">
    <property type="protein sequence ID" value="OGH94051.1"/>
    <property type="molecule type" value="Genomic_DNA"/>
</dbReference>
<dbReference type="Pfam" id="PF04851">
    <property type="entry name" value="ResIII"/>
    <property type="match status" value="1"/>
</dbReference>
<organism evidence="2 3">
    <name type="scientific">Candidatus Magasanikbacteria bacterium RIFOXYD2_FULL_41_14</name>
    <dbReference type="NCBI Taxonomy" id="1798709"/>
    <lineage>
        <taxon>Bacteria</taxon>
        <taxon>Candidatus Magasanikiibacteriota</taxon>
    </lineage>
</organism>
<dbReference type="GO" id="GO:0005524">
    <property type="term" value="F:ATP binding"/>
    <property type="evidence" value="ECO:0007669"/>
    <property type="project" value="InterPro"/>
</dbReference>
<dbReference type="Pfam" id="PF19778">
    <property type="entry name" value="RE_endonuc"/>
    <property type="match status" value="1"/>
</dbReference>
<accession>A0A1F6PD17</accession>
<dbReference type="PANTHER" id="PTHR47396">
    <property type="entry name" value="TYPE I RESTRICTION ENZYME ECOKI R PROTEIN"/>
    <property type="match status" value="1"/>
</dbReference>
<dbReference type="SUPFAM" id="SSF52540">
    <property type="entry name" value="P-loop containing nucleoside triphosphate hydrolases"/>
    <property type="match status" value="2"/>
</dbReference>
<evidence type="ECO:0000313" key="3">
    <source>
        <dbReference type="Proteomes" id="UP000178254"/>
    </source>
</evidence>
<dbReference type="InterPro" id="IPR014001">
    <property type="entry name" value="Helicase_ATP-bd"/>
</dbReference>
<dbReference type="Proteomes" id="UP000178254">
    <property type="component" value="Unassembled WGS sequence"/>
</dbReference>
<proteinExistence type="predicted"/>
<name>A0A1F6PD17_9BACT</name>
<dbReference type="PANTHER" id="PTHR47396:SF1">
    <property type="entry name" value="ATP-DEPENDENT HELICASE IRC3-RELATED"/>
    <property type="match status" value="1"/>
</dbReference>
<dbReference type="STRING" id="1798709.A2538_01995"/>
<evidence type="ECO:0000259" key="1">
    <source>
        <dbReference type="SMART" id="SM00487"/>
    </source>
</evidence>
<dbReference type="SMART" id="SM00487">
    <property type="entry name" value="DEXDc"/>
    <property type="match status" value="1"/>
</dbReference>
<feature type="domain" description="Helicase ATP-binding" evidence="1">
    <location>
        <begin position="4"/>
        <end position="268"/>
    </location>
</feature>
<dbReference type="InterPro" id="IPR045572">
    <property type="entry name" value="RE_endonuc_C"/>
</dbReference>
<sequence length="875" mass="100317">MKFKFSKNLDYQREAIDAVVGIFDTGKNIVQAERPFVLRDSASPIISNELEINNERIRKNVLAIQKTNRIELDPRTGGDDNVSDFSIEMETGTGKTYVYLRTILELNQKYGLKKFIILVPSVAIREGVLKTIEQTKEHFRELYNVGFGSFAYDSSKLSKVREFAQSLDIQIMIMTIQSFNSDDRVMRQTPDRFNGESPIGLVAATKPVIIMDEPQNMASDLSQAAIADLKPLFKLRYSATHKEIINLVYRLTPVEAYKRGLVKKIAVFGVQADDASAFNFKVLNIETKKGEYPKAKVLVEVKNADGKFAVKEVVFKAGDELEKKTKNPKYVGLEVRDVNASRNRVELSDGKFYILEAESENKEAIFRTQIHETIKAHFDKQEELGEEIKVLSLFFIDRVHNYVANDGMIRTIFIEEFEKLKKNYDKFKKVDVGAVHKGYFANKKEKGEIVYQDTKGDSKIDKDAYDLIMKDKERLLSFSEPVSFIFSHSALKEGWDNPNIFQICTLKETHSLMKKRQEIGRGLRLALNVDGDRVYDSRINVLTVVANESYQRYVGQLQAEFIEAGYTQTLDTTDAKEKKVLVKTTKHLESADFKELWKRISKKTKYNLEVSTNKLIKEAVSKINELDIRNPMVTVERGQIFFDEKNRMQISREPGAAGMRINKNVVVENIVGRVARETGVTQKTVFAMLSELENLEILFKNPEEYVRSIILITESCLNNLLINEGLKYIPTGDTWEMSLFEPFEALSSRSIPSRLSVFDRVLFDSDGERKFAEALEGSRYVKVYTKLPRDFRIDTPLGDYIPDWAIVWQENGKEKLYFVRETKFGYKNTEQELSLNELQKIICGKRHFAAIGVDFKVVEKEDLSDLIGGRGIRYV</sequence>
<gene>
    <name evidence="2" type="ORF">A2538_01995</name>
</gene>
<dbReference type="Gene3D" id="3.40.50.300">
    <property type="entry name" value="P-loop containing nucleotide triphosphate hydrolases"/>
    <property type="match status" value="2"/>
</dbReference>
<reference evidence="2 3" key="1">
    <citation type="journal article" date="2016" name="Nat. Commun.">
        <title>Thousands of microbial genomes shed light on interconnected biogeochemical processes in an aquifer system.</title>
        <authorList>
            <person name="Anantharaman K."/>
            <person name="Brown C.T."/>
            <person name="Hug L.A."/>
            <person name="Sharon I."/>
            <person name="Castelle C.J."/>
            <person name="Probst A.J."/>
            <person name="Thomas B.C."/>
            <person name="Singh A."/>
            <person name="Wilkins M.J."/>
            <person name="Karaoz U."/>
            <person name="Brodie E.L."/>
            <person name="Williams K.H."/>
            <person name="Hubbard S.S."/>
            <person name="Banfield J.F."/>
        </authorList>
    </citation>
    <scope>NUCLEOTIDE SEQUENCE [LARGE SCALE GENOMIC DNA]</scope>
</reference>
<protein>
    <recommendedName>
        <fullName evidence="1">Helicase ATP-binding domain-containing protein</fullName>
    </recommendedName>
</protein>
<dbReference type="InterPro" id="IPR006935">
    <property type="entry name" value="Helicase/UvrB_N"/>
</dbReference>
<dbReference type="InterPro" id="IPR027417">
    <property type="entry name" value="P-loop_NTPase"/>
</dbReference>
<evidence type="ECO:0000313" key="2">
    <source>
        <dbReference type="EMBL" id="OGH94051.1"/>
    </source>
</evidence>
<dbReference type="GO" id="GO:0003677">
    <property type="term" value="F:DNA binding"/>
    <property type="evidence" value="ECO:0007669"/>
    <property type="project" value="InterPro"/>
</dbReference>
<comment type="caution">
    <text evidence="2">The sequence shown here is derived from an EMBL/GenBank/DDBJ whole genome shotgun (WGS) entry which is preliminary data.</text>
</comment>